<dbReference type="PROSITE" id="PS50157">
    <property type="entry name" value="ZINC_FINGER_C2H2_2"/>
    <property type="match status" value="3"/>
</dbReference>
<keyword evidence="2" id="KW-0677">Repeat</keyword>
<feature type="compositionally biased region" description="Acidic residues" evidence="6">
    <location>
        <begin position="523"/>
        <end position="570"/>
    </location>
</feature>
<feature type="domain" description="C2H2-type" evidence="7">
    <location>
        <begin position="311"/>
        <end position="339"/>
    </location>
</feature>
<evidence type="ECO:0000256" key="4">
    <source>
        <dbReference type="ARBA" id="ARBA00022833"/>
    </source>
</evidence>
<evidence type="ECO:0000313" key="8">
    <source>
        <dbReference type="EMBL" id="OBS26293.1"/>
    </source>
</evidence>
<evidence type="ECO:0000256" key="1">
    <source>
        <dbReference type="ARBA" id="ARBA00022723"/>
    </source>
</evidence>
<evidence type="ECO:0000256" key="3">
    <source>
        <dbReference type="ARBA" id="ARBA00022771"/>
    </source>
</evidence>
<dbReference type="STRING" id="36050.A0A1B8B0P0"/>
<dbReference type="GO" id="GO:0000981">
    <property type="term" value="F:DNA-binding transcription factor activity, RNA polymerase II-specific"/>
    <property type="evidence" value="ECO:0007669"/>
    <property type="project" value="TreeGrafter"/>
</dbReference>
<keyword evidence="9" id="KW-1185">Reference proteome</keyword>
<gene>
    <name evidence="8" type="ORF">FPOA_00233</name>
</gene>
<accession>A0A1B8B0P0</accession>
<organism evidence="8 9">
    <name type="scientific">Fusarium poae</name>
    <dbReference type="NCBI Taxonomy" id="36050"/>
    <lineage>
        <taxon>Eukaryota</taxon>
        <taxon>Fungi</taxon>
        <taxon>Dikarya</taxon>
        <taxon>Ascomycota</taxon>
        <taxon>Pezizomycotina</taxon>
        <taxon>Sordariomycetes</taxon>
        <taxon>Hypocreomycetidae</taxon>
        <taxon>Hypocreales</taxon>
        <taxon>Nectriaceae</taxon>
        <taxon>Fusarium</taxon>
    </lineage>
</organism>
<evidence type="ECO:0000313" key="9">
    <source>
        <dbReference type="Proteomes" id="UP000091967"/>
    </source>
</evidence>
<dbReference type="InterPro" id="IPR013087">
    <property type="entry name" value="Znf_C2H2_type"/>
</dbReference>
<dbReference type="AlphaFoldDB" id="A0A1B8B0P0"/>
<dbReference type="GO" id="GO:0000977">
    <property type="term" value="F:RNA polymerase II transcription regulatory region sequence-specific DNA binding"/>
    <property type="evidence" value="ECO:0007669"/>
    <property type="project" value="TreeGrafter"/>
</dbReference>
<keyword evidence="3 5" id="KW-0863">Zinc-finger</keyword>
<dbReference type="Proteomes" id="UP000091967">
    <property type="component" value="Unassembled WGS sequence"/>
</dbReference>
<evidence type="ECO:0000256" key="5">
    <source>
        <dbReference type="PROSITE-ProRule" id="PRU00042"/>
    </source>
</evidence>
<keyword evidence="4" id="KW-0862">Zinc</keyword>
<dbReference type="GO" id="GO:0008270">
    <property type="term" value="F:zinc ion binding"/>
    <property type="evidence" value="ECO:0007669"/>
    <property type="project" value="UniProtKB-KW"/>
</dbReference>
<dbReference type="Gene3D" id="3.30.160.60">
    <property type="entry name" value="Classic Zinc Finger"/>
    <property type="match status" value="2"/>
</dbReference>
<evidence type="ECO:0000259" key="7">
    <source>
        <dbReference type="PROSITE" id="PS50157"/>
    </source>
</evidence>
<feature type="domain" description="C2H2-type" evidence="7">
    <location>
        <begin position="271"/>
        <end position="299"/>
    </location>
</feature>
<proteinExistence type="predicted"/>
<dbReference type="GO" id="GO:0005634">
    <property type="term" value="C:nucleus"/>
    <property type="evidence" value="ECO:0007669"/>
    <property type="project" value="TreeGrafter"/>
</dbReference>
<evidence type="ECO:0000256" key="2">
    <source>
        <dbReference type="ARBA" id="ARBA00022737"/>
    </source>
</evidence>
<dbReference type="EMBL" id="LYXU01000001">
    <property type="protein sequence ID" value="OBS26293.1"/>
    <property type="molecule type" value="Genomic_DNA"/>
</dbReference>
<dbReference type="SMART" id="SM00355">
    <property type="entry name" value="ZnF_C2H2"/>
    <property type="match status" value="8"/>
</dbReference>
<dbReference type="PANTHER" id="PTHR24409:SF295">
    <property type="entry name" value="AZ2-RELATED"/>
    <property type="match status" value="1"/>
</dbReference>
<feature type="region of interest" description="Disordered" evidence="6">
    <location>
        <begin position="512"/>
        <end position="591"/>
    </location>
</feature>
<keyword evidence="1" id="KW-0479">Metal-binding</keyword>
<feature type="domain" description="C2H2-type" evidence="7">
    <location>
        <begin position="390"/>
        <end position="418"/>
    </location>
</feature>
<evidence type="ECO:0000256" key="6">
    <source>
        <dbReference type="SAM" id="MobiDB-lite"/>
    </source>
</evidence>
<sequence>MANLQQPGSGLVECVSCHELCNNRKYLKCRRRVTTVDQNLFYKIALSAKYREQDILPNVNQQDGSPAALDVPFEDRRYCYDCFKILEHLFEDLMHEYDGHVLRRTSVFKGHPQTSDHCTQQQGEDPAWFNDFWHKTFKSLDYFFGTDTCKSMQSPGQCNPRTMFESLAMQKNDLPVRLGSLAEFFFSCASCNVRVGSKQGIEDHKRDFHQEPSQPVESGVTTDAPGEEQSPFWHCSFCDELYETQETIDQHNAKEHDHCVRFNLDCAREAYTCLVCNRTFNEQHELDNHIDNNHQQLQDPTAPEDASEPPFSCARCNRTFNSRNAIENHNRDTHEAPPAPATVPAMVQTSAVTAFTCTVCKAMFRTRIATEHHCVDLHDGLTAMTAVTAYCCDDCGKMFETKRAAMCHNMDAHAPPDPLEAAVFKAAMREALSIANLTCFPCDKVFGSPKALSNHKIDSHDPKTCHCNKKFPGMNSFKQHQKVCLPDQTVTPNEIKQEPVYDPTAELNAKASSEGLDGTESNLGEDSEDGPEDGPEDGSEDDWEGQSEDDSEFDPEEDSEAESADESEVEMEQHVEEDNEDDEGPKWPEHGQKGRIPCIFRHARCNQVFSAASMMIQHNELHFCPTDVQWFDSDIFDDSKAWSRKVYDGINCTYKCPNCKSKGGGRFEYLFQLVDHAESNQCNLKVRTGPIREIRSKLLEFADQWS</sequence>
<protein>
    <recommendedName>
        <fullName evidence="7">C2H2-type domain-containing protein</fullName>
    </recommendedName>
</protein>
<dbReference type="PROSITE" id="PS00028">
    <property type="entry name" value="ZINC_FINGER_C2H2_1"/>
    <property type="match status" value="7"/>
</dbReference>
<dbReference type="PANTHER" id="PTHR24409">
    <property type="entry name" value="ZINC FINGER PROTEIN 142"/>
    <property type="match status" value="1"/>
</dbReference>
<reference evidence="8 9" key="1">
    <citation type="submission" date="2016-06" db="EMBL/GenBank/DDBJ databases">
        <title>Living apart together: crosstalk between the core and supernumerary genomes in a fungal plant pathogen.</title>
        <authorList>
            <person name="Vanheule A."/>
            <person name="Audenaert K."/>
            <person name="Warris S."/>
            <person name="Van De Geest H."/>
            <person name="Schijlen E."/>
            <person name="Hofte M."/>
            <person name="De Saeger S."/>
            <person name="Haesaert G."/>
            <person name="Waalwijk C."/>
            <person name="Van Der Lee T."/>
        </authorList>
    </citation>
    <scope>NUCLEOTIDE SEQUENCE [LARGE SCALE GENOMIC DNA]</scope>
    <source>
        <strain evidence="8 9">2516</strain>
    </source>
</reference>
<comment type="caution">
    <text evidence="8">The sequence shown here is derived from an EMBL/GenBank/DDBJ whole genome shotgun (WGS) entry which is preliminary data.</text>
</comment>
<name>A0A1B8B0P0_FUSPO</name>